<evidence type="ECO:0000313" key="1">
    <source>
        <dbReference type="EMBL" id="KYN04231.1"/>
    </source>
</evidence>
<proteinExistence type="predicted"/>
<evidence type="ECO:0000313" key="2">
    <source>
        <dbReference type="Proteomes" id="UP000078542"/>
    </source>
</evidence>
<organism evidence="1 2">
    <name type="scientific">Cyphomyrmex costatus</name>
    <dbReference type="NCBI Taxonomy" id="456900"/>
    <lineage>
        <taxon>Eukaryota</taxon>
        <taxon>Metazoa</taxon>
        <taxon>Ecdysozoa</taxon>
        <taxon>Arthropoda</taxon>
        <taxon>Hexapoda</taxon>
        <taxon>Insecta</taxon>
        <taxon>Pterygota</taxon>
        <taxon>Neoptera</taxon>
        <taxon>Endopterygota</taxon>
        <taxon>Hymenoptera</taxon>
        <taxon>Apocrita</taxon>
        <taxon>Aculeata</taxon>
        <taxon>Formicoidea</taxon>
        <taxon>Formicidae</taxon>
        <taxon>Myrmicinae</taxon>
        <taxon>Cyphomyrmex</taxon>
    </lineage>
</organism>
<dbReference type="Proteomes" id="UP000078542">
    <property type="component" value="Unassembled WGS sequence"/>
</dbReference>
<keyword evidence="2" id="KW-1185">Reference proteome</keyword>
<protein>
    <submittedName>
        <fullName evidence="1">Uncharacterized protein</fullName>
    </submittedName>
</protein>
<gene>
    <name evidence="1" type="ORF">ALC62_04997</name>
</gene>
<dbReference type="EMBL" id="KQ977279">
    <property type="protein sequence ID" value="KYN04231.1"/>
    <property type="molecule type" value="Genomic_DNA"/>
</dbReference>
<dbReference type="AlphaFoldDB" id="A0A195CU69"/>
<reference evidence="1 2" key="1">
    <citation type="submission" date="2016-03" db="EMBL/GenBank/DDBJ databases">
        <title>Cyphomyrmex costatus WGS genome.</title>
        <authorList>
            <person name="Nygaard S."/>
            <person name="Hu H."/>
            <person name="Boomsma J."/>
            <person name="Zhang G."/>
        </authorList>
    </citation>
    <scope>NUCLEOTIDE SEQUENCE [LARGE SCALE GENOMIC DNA]</scope>
    <source>
        <strain evidence="1">MS0001</strain>
        <tissue evidence="1">Whole body</tissue>
    </source>
</reference>
<name>A0A195CU69_9HYME</name>
<accession>A0A195CU69</accession>
<sequence>MLKGWDGDERWLEEKAPHGRVFDRTREAVKAIAVRPRRDVESEHHLVNSRVLFPSASAPIGLRDHETGADVAGPDKTLAVTCISFERATAQTRLEGIAGGDKTQEEERIHIHYHQHAN</sequence>